<dbReference type="RefSeq" id="XP_041191017.1">
    <property type="nucleotide sequence ID" value="XM_041336114.1"/>
</dbReference>
<evidence type="ECO:0000313" key="3">
    <source>
        <dbReference type="EMBL" id="KAG1813143.1"/>
    </source>
</evidence>
<dbReference type="OrthoDB" id="514248at2759"/>
<keyword evidence="4" id="KW-1185">Reference proteome</keyword>
<dbReference type="PANTHER" id="PTHR13393:SF0">
    <property type="entry name" value="RNA N6-ADENOSINE-METHYLTRANSFERASE METTL16"/>
    <property type="match status" value="1"/>
</dbReference>
<evidence type="ECO:0000256" key="2">
    <source>
        <dbReference type="ARBA" id="ARBA00022679"/>
    </source>
</evidence>
<name>A0A9P7E7M2_9AGAM</name>
<dbReference type="AlphaFoldDB" id="A0A9P7E7M2"/>
<dbReference type="PANTHER" id="PTHR13393">
    <property type="entry name" value="SAM-DEPENDENT METHYLTRANSFERASE"/>
    <property type="match status" value="1"/>
</dbReference>
<keyword evidence="1" id="KW-0489">Methyltransferase</keyword>
<sequence>YRWYTSMLGKMSSVPDLVSLFRGHSVYNYAITVFIQGQTRCWAIGWSFQGARLPDV</sequence>
<dbReference type="Proteomes" id="UP000807769">
    <property type="component" value="Unassembled WGS sequence"/>
</dbReference>
<dbReference type="Pfam" id="PF05971">
    <property type="entry name" value="Methyltransf_10"/>
    <property type="match status" value="1"/>
</dbReference>
<keyword evidence="2" id="KW-0808">Transferase</keyword>
<gene>
    <name evidence="3" type="ORF">BJ212DRAFT_1366783</name>
</gene>
<dbReference type="GeneID" id="64630131"/>
<dbReference type="InterPro" id="IPR029063">
    <property type="entry name" value="SAM-dependent_MTases_sf"/>
</dbReference>
<evidence type="ECO:0000313" key="4">
    <source>
        <dbReference type="Proteomes" id="UP000807769"/>
    </source>
</evidence>
<dbReference type="GO" id="GO:0070475">
    <property type="term" value="P:rRNA base methylation"/>
    <property type="evidence" value="ECO:0007669"/>
    <property type="project" value="TreeGrafter"/>
</dbReference>
<feature type="non-terminal residue" evidence="3">
    <location>
        <position position="56"/>
    </location>
</feature>
<dbReference type="GO" id="GO:0005634">
    <property type="term" value="C:nucleus"/>
    <property type="evidence" value="ECO:0007669"/>
    <property type="project" value="TreeGrafter"/>
</dbReference>
<proteinExistence type="predicted"/>
<dbReference type="GO" id="GO:0008168">
    <property type="term" value="F:methyltransferase activity"/>
    <property type="evidence" value="ECO:0007669"/>
    <property type="project" value="UniProtKB-KW"/>
</dbReference>
<accession>A0A9P7E7M2</accession>
<evidence type="ECO:0000256" key="1">
    <source>
        <dbReference type="ARBA" id="ARBA00022603"/>
    </source>
</evidence>
<comment type="caution">
    <text evidence="3">The sequence shown here is derived from an EMBL/GenBank/DDBJ whole genome shotgun (WGS) entry which is preliminary data.</text>
</comment>
<protein>
    <submittedName>
        <fullName evidence="3">Uncharacterized protein</fullName>
    </submittedName>
</protein>
<organism evidence="3 4">
    <name type="scientific">Suillus subaureus</name>
    <dbReference type="NCBI Taxonomy" id="48587"/>
    <lineage>
        <taxon>Eukaryota</taxon>
        <taxon>Fungi</taxon>
        <taxon>Dikarya</taxon>
        <taxon>Basidiomycota</taxon>
        <taxon>Agaricomycotina</taxon>
        <taxon>Agaricomycetes</taxon>
        <taxon>Agaricomycetidae</taxon>
        <taxon>Boletales</taxon>
        <taxon>Suillineae</taxon>
        <taxon>Suillaceae</taxon>
        <taxon>Suillus</taxon>
    </lineage>
</organism>
<reference evidence="3" key="1">
    <citation type="journal article" date="2020" name="New Phytol.">
        <title>Comparative genomics reveals dynamic genome evolution in host specialist ectomycorrhizal fungi.</title>
        <authorList>
            <person name="Lofgren L.A."/>
            <person name="Nguyen N.H."/>
            <person name="Vilgalys R."/>
            <person name="Ruytinx J."/>
            <person name="Liao H.L."/>
            <person name="Branco S."/>
            <person name="Kuo A."/>
            <person name="LaButti K."/>
            <person name="Lipzen A."/>
            <person name="Andreopoulos W."/>
            <person name="Pangilinan J."/>
            <person name="Riley R."/>
            <person name="Hundley H."/>
            <person name="Na H."/>
            <person name="Barry K."/>
            <person name="Grigoriev I.V."/>
            <person name="Stajich J.E."/>
            <person name="Kennedy P.G."/>
        </authorList>
    </citation>
    <scope>NUCLEOTIDE SEQUENCE</scope>
    <source>
        <strain evidence="3">MN1</strain>
    </source>
</reference>
<dbReference type="EMBL" id="JABBWG010000024">
    <property type="protein sequence ID" value="KAG1813143.1"/>
    <property type="molecule type" value="Genomic_DNA"/>
</dbReference>
<dbReference type="InterPro" id="IPR010286">
    <property type="entry name" value="METTL16/RlmF"/>
</dbReference>
<dbReference type="Gene3D" id="3.40.50.150">
    <property type="entry name" value="Vaccinia Virus protein VP39"/>
    <property type="match status" value="1"/>
</dbReference>